<name>X1E2C9_9ZZZZ</name>
<evidence type="ECO:0008006" key="2">
    <source>
        <dbReference type="Google" id="ProtNLM"/>
    </source>
</evidence>
<sequence>QDKQIIPGWFVDMVRIVPRVVRGLPVVKRESYFNASDHYGLLWWNNADGTMAKVPRDTYWSWGLYDSLIVVIPSLDIAAARAGKSLNKARNSAYKVIEPFIEPIATSAKTTGNTHGAPYRPSPVIKGIEWAPADTIIRRASGSDNWPITWADDDNQYTAYGDGWGFEPKTKKKLSLGIAKIVGSGHDFRGVNIRTQSGERTGQGAKGAKASGILMVDGVLYMLVRNTSNSQLAWSEDRGKNWEWCDWKFMRSFGAPTFLNFGRNYAGARDNFVYLYSHDSDSA</sequence>
<accession>X1E2C9</accession>
<dbReference type="AlphaFoldDB" id="X1E2C9"/>
<comment type="caution">
    <text evidence="1">The sequence shown here is derived from an EMBL/GenBank/DDBJ whole genome shotgun (WGS) entry which is preliminary data.</text>
</comment>
<gene>
    <name evidence="1" type="ORF">S03H2_07877</name>
</gene>
<feature type="non-terminal residue" evidence="1">
    <location>
        <position position="1"/>
    </location>
</feature>
<dbReference type="Gene3D" id="3.40.710.10">
    <property type="entry name" value="DD-peptidase/beta-lactamase superfamily"/>
    <property type="match status" value="1"/>
</dbReference>
<proteinExistence type="predicted"/>
<dbReference type="SUPFAM" id="SSF56601">
    <property type="entry name" value="beta-lactamase/transpeptidase-like"/>
    <property type="match status" value="1"/>
</dbReference>
<organism evidence="1">
    <name type="scientific">marine sediment metagenome</name>
    <dbReference type="NCBI Taxonomy" id="412755"/>
    <lineage>
        <taxon>unclassified sequences</taxon>
        <taxon>metagenomes</taxon>
        <taxon>ecological metagenomes</taxon>
    </lineage>
</organism>
<feature type="non-terminal residue" evidence="1">
    <location>
        <position position="283"/>
    </location>
</feature>
<evidence type="ECO:0000313" key="1">
    <source>
        <dbReference type="EMBL" id="GAH26692.1"/>
    </source>
</evidence>
<protein>
    <recommendedName>
        <fullName evidence="2">DUF4185 domain-containing protein</fullName>
    </recommendedName>
</protein>
<dbReference type="InterPro" id="IPR012338">
    <property type="entry name" value="Beta-lactam/transpept-like"/>
</dbReference>
<dbReference type="EMBL" id="BARU01003721">
    <property type="protein sequence ID" value="GAH26692.1"/>
    <property type="molecule type" value="Genomic_DNA"/>
</dbReference>
<reference evidence="1" key="1">
    <citation type="journal article" date="2014" name="Front. Microbiol.">
        <title>High frequency of phylogenetically diverse reductive dehalogenase-homologous genes in deep subseafloor sedimentary metagenomes.</title>
        <authorList>
            <person name="Kawai M."/>
            <person name="Futagami T."/>
            <person name="Toyoda A."/>
            <person name="Takaki Y."/>
            <person name="Nishi S."/>
            <person name="Hori S."/>
            <person name="Arai W."/>
            <person name="Tsubouchi T."/>
            <person name="Morono Y."/>
            <person name="Uchiyama I."/>
            <person name="Ito T."/>
            <person name="Fujiyama A."/>
            <person name="Inagaki F."/>
            <person name="Takami H."/>
        </authorList>
    </citation>
    <scope>NUCLEOTIDE SEQUENCE</scope>
    <source>
        <strain evidence="1">Expedition CK06-06</strain>
    </source>
</reference>